<evidence type="ECO:0000259" key="3">
    <source>
        <dbReference type="PROSITE" id="PS51668"/>
    </source>
</evidence>
<comment type="caution">
    <text evidence="4">The sequence shown here is derived from an EMBL/GenBank/DDBJ whole genome shotgun (WGS) entry which is preliminary data.</text>
</comment>
<dbReference type="Gene3D" id="2.40.30.70">
    <property type="entry name" value="YaeB-like"/>
    <property type="match status" value="1"/>
</dbReference>
<keyword evidence="4" id="KW-0808">Transferase</keyword>
<evidence type="ECO:0000313" key="4">
    <source>
        <dbReference type="EMBL" id="OGG01586.1"/>
    </source>
</evidence>
<dbReference type="InterPro" id="IPR023368">
    <property type="entry name" value="UPF0066_cons_site"/>
</dbReference>
<dbReference type="PANTHER" id="PTHR12818:SF0">
    <property type="entry name" value="TRNA (ADENINE(37)-N6)-METHYLTRANSFERASE"/>
    <property type="match status" value="1"/>
</dbReference>
<dbReference type="Proteomes" id="UP000179129">
    <property type="component" value="Unassembled WGS sequence"/>
</dbReference>
<dbReference type="EMBL" id="MFIX01000205">
    <property type="protein sequence ID" value="OGG01586.1"/>
    <property type="molecule type" value="Genomic_DNA"/>
</dbReference>
<dbReference type="PANTHER" id="PTHR12818">
    <property type="entry name" value="TRNA (ADENINE(37)-N6)-METHYLTRANSFERASE"/>
    <property type="match status" value="1"/>
</dbReference>
<dbReference type="STRING" id="1817867.A3F83_03875"/>
<dbReference type="GO" id="GO:0008168">
    <property type="term" value="F:methyltransferase activity"/>
    <property type="evidence" value="ECO:0007669"/>
    <property type="project" value="UniProtKB-KW"/>
</dbReference>
<dbReference type="Pfam" id="PF01980">
    <property type="entry name" value="TrmO_N"/>
    <property type="match status" value="1"/>
</dbReference>
<evidence type="ECO:0000256" key="1">
    <source>
        <dbReference type="ARBA" id="ARBA00022691"/>
    </source>
</evidence>
<dbReference type="NCBIfam" id="TIGR00104">
    <property type="entry name" value="tRNA_TsaA"/>
    <property type="match status" value="1"/>
</dbReference>
<reference evidence="4 5" key="1">
    <citation type="journal article" date="2016" name="Nat. Commun.">
        <title>Thousands of microbial genomes shed light on interconnected biogeochemical processes in an aquifer system.</title>
        <authorList>
            <person name="Anantharaman K."/>
            <person name="Brown C.T."/>
            <person name="Hug L.A."/>
            <person name="Sharon I."/>
            <person name="Castelle C.J."/>
            <person name="Probst A.J."/>
            <person name="Thomas B.C."/>
            <person name="Singh A."/>
            <person name="Wilkins M.J."/>
            <person name="Karaoz U."/>
            <person name="Brodie E.L."/>
            <person name="Williams K.H."/>
            <person name="Hubbard S.S."/>
            <person name="Banfield J.F."/>
        </authorList>
    </citation>
    <scope>NUCLEOTIDE SEQUENCE [LARGE SCALE GENOMIC DNA]</scope>
</reference>
<accession>A0A1F5YN86</accession>
<evidence type="ECO:0000256" key="2">
    <source>
        <dbReference type="ARBA" id="ARBA00033753"/>
    </source>
</evidence>
<feature type="domain" description="TsaA-like" evidence="3">
    <location>
        <begin position="22"/>
        <end position="154"/>
    </location>
</feature>
<dbReference type="InterPro" id="IPR040372">
    <property type="entry name" value="YaeB-like"/>
</dbReference>
<proteinExistence type="inferred from homology"/>
<comment type="similarity">
    <text evidence="2">Belongs to the tRNA methyltransferase O family.</text>
</comment>
<name>A0A1F5YN86_9BACT</name>
<dbReference type="CDD" id="cd09281">
    <property type="entry name" value="UPF0066"/>
    <property type="match status" value="1"/>
</dbReference>
<dbReference type="InterPro" id="IPR036414">
    <property type="entry name" value="YaeB_N_sf"/>
</dbReference>
<keyword evidence="4" id="KW-0489">Methyltransferase</keyword>
<dbReference type="PROSITE" id="PS51668">
    <property type="entry name" value="TSAA_2"/>
    <property type="match status" value="1"/>
</dbReference>
<keyword evidence="1" id="KW-0949">S-adenosyl-L-methionine</keyword>
<dbReference type="InterPro" id="IPR036413">
    <property type="entry name" value="YaeB-like_sf"/>
</dbReference>
<dbReference type="SUPFAM" id="SSF118196">
    <property type="entry name" value="YaeB-like"/>
    <property type="match status" value="1"/>
</dbReference>
<dbReference type="GO" id="GO:0032259">
    <property type="term" value="P:methylation"/>
    <property type="evidence" value="ECO:0007669"/>
    <property type="project" value="UniProtKB-KW"/>
</dbReference>
<protein>
    <submittedName>
        <fullName evidence="4">tRNA (N6-threonylcarbamoyladenosine(37)-N6)-methyltransferase TrmO</fullName>
    </submittedName>
</protein>
<sequence>MRSEQSAICIWKGYSVQEEIRLKPIGVIHSAYQQQNGTPIQPSLSGDSVGWVEVFPEFEEGLADLEGFERLWLIYRLDRSNPDCPLRVKPYLDDREHGVFATRSPSRPNLLGLSCVRLNGREGRRLDITGLDILDGSPLLDIKPYVPKFDSFAVERVGWFARTLPDEVRADDRFSK</sequence>
<organism evidence="4 5">
    <name type="scientific">Candidatus Glassbacteria bacterium RIFCSPLOWO2_12_FULL_58_11</name>
    <dbReference type="NCBI Taxonomy" id="1817867"/>
    <lineage>
        <taxon>Bacteria</taxon>
        <taxon>Candidatus Glassiibacteriota</taxon>
    </lineage>
</organism>
<dbReference type="InterPro" id="IPR023370">
    <property type="entry name" value="TrmO-like_N"/>
</dbReference>
<dbReference type="AlphaFoldDB" id="A0A1F5YN86"/>
<dbReference type="PROSITE" id="PS01318">
    <property type="entry name" value="TSAA_1"/>
    <property type="match status" value="1"/>
</dbReference>
<evidence type="ECO:0000313" key="5">
    <source>
        <dbReference type="Proteomes" id="UP000179129"/>
    </source>
</evidence>
<gene>
    <name evidence="4" type="ORF">A3F83_03875</name>
</gene>